<comment type="caution">
    <text evidence="2">The sequence shown here is derived from an EMBL/GenBank/DDBJ whole genome shotgun (WGS) entry which is preliminary data.</text>
</comment>
<dbReference type="Gene3D" id="2.60.40.2610">
    <property type="entry name" value="Outer membrane usher protein FimD, plug domain"/>
    <property type="match status" value="1"/>
</dbReference>
<dbReference type="PANTHER" id="PTHR30451">
    <property type="entry name" value="OUTER MEMBRANE USHER PROTEIN"/>
    <property type="match status" value="1"/>
</dbReference>
<evidence type="ECO:0000259" key="1">
    <source>
        <dbReference type="Pfam" id="PF13953"/>
    </source>
</evidence>
<dbReference type="AlphaFoldDB" id="A0AAJ1N752"/>
<evidence type="ECO:0000313" key="2">
    <source>
        <dbReference type="EMBL" id="MDE9624994.1"/>
    </source>
</evidence>
<dbReference type="Proteomes" id="UP001147046">
    <property type="component" value="Unassembled WGS sequence"/>
</dbReference>
<dbReference type="Pfam" id="PF00577">
    <property type="entry name" value="Usher"/>
    <property type="match status" value="1"/>
</dbReference>
<gene>
    <name evidence="2" type="ORF">L2102_16850</name>
</gene>
<dbReference type="GO" id="GO:0015473">
    <property type="term" value="F:fimbrial usher porin activity"/>
    <property type="evidence" value="ECO:0007669"/>
    <property type="project" value="InterPro"/>
</dbReference>
<proteinExistence type="predicted"/>
<protein>
    <submittedName>
        <fullName evidence="2">Fimbria/pilus outer membrane usher protein</fullName>
    </submittedName>
</protein>
<accession>A0AAJ1N752</accession>
<dbReference type="GO" id="GO:0009297">
    <property type="term" value="P:pilus assembly"/>
    <property type="evidence" value="ECO:0007669"/>
    <property type="project" value="InterPro"/>
</dbReference>
<dbReference type="Gene3D" id="2.60.40.2070">
    <property type="match status" value="1"/>
</dbReference>
<dbReference type="RefSeq" id="WP_226804184.1">
    <property type="nucleotide sequence ID" value="NZ_JAKIHV010000012.1"/>
</dbReference>
<dbReference type="Gene3D" id="2.60.40.3110">
    <property type="match status" value="1"/>
</dbReference>
<reference evidence="2" key="1">
    <citation type="submission" date="2022-01" db="EMBL/GenBank/DDBJ databases">
        <title>Genetic Characterization of Carbapenem-resistant Citrobacter spp. from China: a multicenter study.</title>
        <authorList>
            <person name="Ye L."/>
        </authorList>
    </citation>
    <scope>NUCLEOTIDE SEQUENCE</scope>
    <source>
        <strain evidence="2">IR5464</strain>
    </source>
</reference>
<sequence length="717" mass="79502">MDKLNLKVSSLPKQKGYFDISSQDGLSVTFDNLNQSLIITASKNWLDRESHLSNSNSSRLIRMSELSPEVRGLALNYDLFASNEDGIQETSAYSEFRTFGVGPGFFSTYFNTQESSSNEAQTGTHRLMSSWNYENVDKLLTLRIGDGFTSSQSWTNSVRFGGVSLAHNYSTQPTFNTSSQDILTDSVTLPSTVDLYVRGIRTSSQKVQPGQFTLNTAPIFTGSEGAQVVITDVNGKQRVVDLNLYGTNQLLSDGLTTWGMSLGWVREDYTYRSFAYDPQLIGVGDWRHGLNDSTTIGMHTEQSGSLHNQGIGWDYLLSPSLGTLHANAATSRYQANSGNQWGSGWQWNNQIFNFSLSHSRATRGFRDISSIADNDIATREDSAFASVSFDMTGTFGASWVSQTFPQYAERYLGLSWSKSFDNQINISSSVTQALSDDHNTTVYVTFSIPLFRHQDYLSIQDNHDKDGNSVQANLTRSLESNKPGWGWNLSAQQGKNRSIHASLQRRNTWSDLALGYNRDEQENNYYGSMTGAIGLFMGHFYATRELGSAFALVDTAKVPNVPVYLEHRPVGHTDSNGMLFLNNLNPYQANHIDIDPLSLDEDYRAPYTNEILIPQTGRGAVANFNIYRTHAVLLTVTTRDGKNVPFSAKVSVQDTHGQTPSQGTPQTIVGYEGKIYLEDPPTGGTLNVQWASNSCSLKLPSQFYASHSVEKINALCQ</sequence>
<dbReference type="GO" id="GO:0009279">
    <property type="term" value="C:cell outer membrane"/>
    <property type="evidence" value="ECO:0007669"/>
    <property type="project" value="TreeGrafter"/>
</dbReference>
<dbReference type="InterPro" id="IPR043142">
    <property type="entry name" value="PapC-like_C_sf"/>
</dbReference>
<organism evidence="2 3">
    <name type="scientific">Citrobacter portucalensis</name>
    <dbReference type="NCBI Taxonomy" id="1639133"/>
    <lineage>
        <taxon>Bacteria</taxon>
        <taxon>Pseudomonadati</taxon>
        <taxon>Pseudomonadota</taxon>
        <taxon>Gammaproteobacteria</taxon>
        <taxon>Enterobacterales</taxon>
        <taxon>Enterobacteriaceae</taxon>
        <taxon>Citrobacter</taxon>
        <taxon>Citrobacter freundii complex</taxon>
    </lineage>
</organism>
<dbReference type="InterPro" id="IPR000015">
    <property type="entry name" value="Fimb_usher"/>
</dbReference>
<dbReference type="Pfam" id="PF13953">
    <property type="entry name" value="PapC_C"/>
    <property type="match status" value="1"/>
</dbReference>
<dbReference type="InterPro" id="IPR025949">
    <property type="entry name" value="PapC-like_C"/>
</dbReference>
<dbReference type="InterPro" id="IPR042186">
    <property type="entry name" value="FimD_plug_dom"/>
</dbReference>
<dbReference type="PANTHER" id="PTHR30451:SF5">
    <property type="entry name" value="SLR0019 PROTEIN"/>
    <property type="match status" value="1"/>
</dbReference>
<feature type="domain" description="PapC-like C-terminal" evidence="1">
    <location>
        <begin position="633"/>
        <end position="697"/>
    </location>
</feature>
<dbReference type="EMBL" id="JAKIHV010000012">
    <property type="protein sequence ID" value="MDE9624994.1"/>
    <property type="molecule type" value="Genomic_DNA"/>
</dbReference>
<evidence type="ECO:0000313" key="3">
    <source>
        <dbReference type="Proteomes" id="UP001147046"/>
    </source>
</evidence>
<name>A0AAJ1N752_9ENTR</name>